<feature type="domain" description="Lipid/polyisoprenoid-binding YceI-like" evidence="2">
    <location>
        <begin position="18"/>
        <end position="183"/>
    </location>
</feature>
<name>A0ABN3TE44_9ACTN</name>
<dbReference type="RefSeq" id="WP_346157525.1">
    <property type="nucleotide sequence ID" value="NZ_BAAATE010000059.1"/>
</dbReference>
<dbReference type="SMART" id="SM00867">
    <property type="entry name" value="YceI"/>
    <property type="match status" value="1"/>
</dbReference>
<dbReference type="Gene3D" id="2.40.128.110">
    <property type="entry name" value="Lipid/polyisoprenoid-binding, YceI-like"/>
    <property type="match status" value="1"/>
</dbReference>
<accession>A0ABN3TE44</accession>
<proteinExistence type="inferred from homology"/>
<keyword evidence="4" id="KW-1185">Reference proteome</keyword>
<organism evidence="3 4">
    <name type="scientific">Nonomuraea recticatena</name>
    <dbReference type="NCBI Taxonomy" id="46178"/>
    <lineage>
        <taxon>Bacteria</taxon>
        <taxon>Bacillati</taxon>
        <taxon>Actinomycetota</taxon>
        <taxon>Actinomycetes</taxon>
        <taxon>Streptosporangiales</taxon>
        <taxon>Streptosporangiaceae</taxon>
        <taxon>Nonomuraea</taxon>
    </lineage>
</organism>
<dbReference type="Proteomes" id="UP001501666">
    <property type="component" value="Unassembled WGS sequence"/>
</dbReference>
<dbReference type="PANTHER" id="PTHR34406:SF1">
    <property type="entry name" value="PROTEIN YCEI"/>
    <property type="match status" value="1"/>
</dbReference>
<dbReference type="InterPro" id="IPR036761">
    <property type="entry name" value="TTHA0802/YceI-like_sf"/>
</dbReference>
<reference evidence="3 4" key="1">
    <citation type="journal article" date="2019" name="Int. J. Syst. Evol. Microbiol.">
        <title>The Global Catalogue of Microorganisms (GCM) 10K type strain sequencing project: providing services to taxonomists for standard genome sequencing and annotation.</title>
        <authorList>
            <consortium name="The Broad Institute Genomics Platform"/>
            <consortium name="The Broad Institute Genome Sequencing Center for Infectious Disease"/>
            <person name="Wu L."/>
            <person name="Ma J."/>
        </authorList>
    </citation>
    <scope>NUCLEOTIDE SEQUENCE [LARGE SCALE GENOMIC DNA]</scope>
    <source>
        <strain evidence="3 4">JCM 6835</strain>
    </source>
</reference>
<gene>
    <name evidence="3" type="ORF">GCM10010412_097140</name>
</gene>
<evidence type="ECO:0000259" key="2">
    <source>
        <dbReference type="SMART" id="SM00867"/>
    </source>
</evidence>
<evidence type="ECO:0000313" key="4">
    <source>
        <dbReference type="Proteomes" id="UP001501666"/>
    </source>
</evidence>
<dbReference type="Pfam" id="PF04264">
    <property type="entry name" value="YceI"/>
    <property type="match status" value="1"/>
</dbReference>
<sequence>MAATLLEIDALDEVPAGTWIIDPAHSAIGFSVRHLMGKVRGTFEEFTGFVTTAERPSDCSATATIAMNSVNTGVRMRDDDLRSANFFDIDRYPDMIFEGTGLTVNDGQLELCGKLTIRGITRDVAMEVEFLGLDETGLQGEQRIGISATTTIRRSDFGVGAPGEGQKVVVGDKVTVQLDIQAVLEPTV</sequence>
<evidence type="ECO:0000313" key="3">
    <source>
        <dbReference type="EMBL" id="GAA2700124.1"/>
    </source>
</evidence>
<dbReference type="EMBL" id="BAAATE010000059">
    <property type="protein sequence ID" value="GAA2700124.1"/>
    <property type="molecule type" value="Genomic_DNA"/>
</dbReference>
<dbReference type="PANTHER" id="PTHR34406">
    <property type="entry name" value="PROTEIN YCEI"/>
    <property type="match status" value="1"/>
</dbReference>
<dbReference type="InterPro" id="IPR007372">
    <property type="entry name" value="Lipid/polyisoprenoid-bd_YceI"/>
</dbReference>
<comment type="caution">
    <text evidence="3">The sequence shown here is derived from an EMBL/GenBank/DDBJ whole genome shotgun (WGS) entry which is preliminary data.</text>
</comment>
<protein>
    <submittedName>
        <fullName evidence="3">YceI family protein</fullName>
    </submittedName>
</protein>
<comment type="similarity">
    <text evidence="1">Belongs to the UPF0312 family.</text>
</comment>
<dbReference type="SUPFAM" id="SSF101874">
    <property type="entry name" value="YceI-like"/>
    <property type="match status" value="1"/>
</dbReference>
<evidence type="ECO:0000256" key="1">
    <source>
        <dbReference type="ARBA" id="ARBA00008812"/>
    </source>
</evidence>